<reference evidence="1 2" key="1">
    <citation type="submission" date="2021-03" db="EMBL/GenBank/DDBJ databases">
        <title>Assistant Professor.</title>
        <authorList>
            <person name="Huq M.A."/>
        </authorList>
    </citation>
    <scope>NUCLEOTIDE SEQUENCE [LARGE SCALE GENOMIC DNA]</scope>
    <source>
        <strain evidence="1 2">MAH-29</strain>
    </source>
</reference>
<protein>
    <submittedName>
        <fullName evidence="1">Uncharacterized protein</fullName>
    </submittedName>
</protein>
<dbReference type="PROSITE" id="PS51257">
    <property type="entry name" value="PROKAR_LIPOPROTEIN"/>
    <property type="match status" value="1"/>
</dbReference>
<name>A0ABS3YLA1_9BACT</name>
<organism evidence="1 2">
    <name type="scientific">Niastella soli</name>
    <dbReference type="NCBI Taxonomy" id="2821487"/>
    <lineage>
        <taxon>Bacteria</taxon>
        <taxon>Pseudomonadati</taxon>
        <taxon>Bacteroidota</taxon>
        <taxon>Chitinophagia</taxon>
        <taxon>Chitinophagales</taxon>
        <taxon>Chitinophagaceae</taxon>
        <taxon>Niastella</taxon>
    </lineage>
</organism>
<dbReference type="EMBL" id="JAGHKO010000001">
    <property type="protein sequence ID" value="MBO9198660.1"/>
    <property type="molecule type" value="Genomic_DNA"/>
</dbReference>
<evidence type="ECO:0000313" key="2">
    <source>
        <dbReference type="Proteomes" id="UP000677244"/>
    </source>
</evidence>
<sequence length="152" mass="15914">MKRIITVLTLILVISGTISCKKSKDDGGNNNVPGAKTLSIKLTLSPVPTSSQGSFSGAINALLPNLNLATWKVNGVVRSNESTIAFSETDFKNGVLTLETTEAVSKCSVSLSGIATSANPYTAVIQWTLGGKANDPITMPVTSTLVRSFDIL</sequence>
<proteinExistence type="predicted"/>
<keyword evidence="2" id="KW-1185">Reference proteome</keyword>
<comment type="caution">
    <text evidence="1">The sequence shown here is derived from an EMBL/GenBank/DDBJ whole genome shotgun (WGS) entry which is preliminary data.</text>
</comment>
<dbReference type="Proteomes" id="UP000677244">
    <property type="component" value="Unassembled WGS sequence"/>
</dbReference>
<gene>
    <name evidence="1" type="ORF">J7I42_00205</name>
</gene>
<evidence type="ECO:0000313" key="1">
    <source>
        <dbReference type="EMBL" id="MBO9198660.1"/>
    </source>
</evidence>
<accession>A0ABS3YLA1</accession>
<dbReference type="RefSeq" id="WP_209136744.1">
    <property type="nucleotide sequence ID" value="NZ_JAGHKO010000001.1"/>
</dbReference>